<proteinExistence type="predicted"/>
<evidence type="ECO:0000256" key="5">
    <source>
        <dbReference type="SAM" id="Phobius"/>
    </source>
</evidence>
<sequence length="529" mass="58211">MLAYGSITAPKAKNQQALFKKLSDFNILEHVGEKQFLLVKGCGEKGLCQSLPTTKTANGATELDTFLPQDNSTINGVTKYKISKGNDLEAANIDFDPFKTRELEHPVSDLDTLTHLLKASLGTGILSMPAAFYASGLVLGIFSTILVSVICTHCSYILVTSAHELYKRSGKSQMSFSEVAEEACRRGPKWGRKFAGTARQVVLIGIFVTYFATCSCYSVIIAKNFNYVANHYLGYQVEVRITISMLLIPLIFLAYVPNLKYLAPVSMVANIFMAIGLGITFYYLVVDMPPVSERALVNEDFSKFPIFFSITIFAIEAIGVVMPLENHMKTPQHFTGLCGVLNQGMSGVTLVYMLLGFFGYLKYGEKIQGSVTLNLPKCDYAAQAVNVLIGLAVYCTFGLQFYVCLDIAWNGLKERVKKHKILAEYGMRTVMVIVCVALAIAVPTIIPFVSLIGAFCFSILGLMVPVGIEVLTFWDKGFGKFNWKIIKNVIVIFVGFLALIFGSKSAVSDIVDMYTKNSTVEAFVNETVC</sequence>
<dbReference type="InterPro" id="IPR013057">
    <property type="entry name" value="AA_transpt_TM"/>
</dbReference>
<dbReference type="EMBL" id="JANEYG010000016">
    <property type="protein sequence ID" value="KAJ8919889.1"/>
    <property type="molecule type" value="Genomic_DNA"/>
</dbReference>
<feature type="domain" description="Amino acid transporter transmembrane" evidence="6">
    <location>
        <begin position="110"/>
        <end position="503"/>
    </location>
</feature>
<comment type="caution">
    <text evidence="7">The sequence shown here is derived from an EMBL/GenBank/DDBJ whole genome shotgun (WGS) entry which is preliminary data.</text>
</comment>
<keyword evidence="3 5" id="KW-1133">Transmembrane helix</keyword>
<organism evidence="7 8">
    <name type="scientific">Exocentrus adspersus</name>
    <dbReference type="NCBI Taxonomy" id="1586481"/>
    <lineage>
        <taxon>Eukaryota</taxon>
        <taxon>Metazoa</taxon>
        <taxon>Ecdysozoa</taxon>
        <taxon>Arthropoda</taxon>
        <taxon>Hexapoda</taxon>
        <taxon>Insecta</taxon>
        <taxon>Pterygota</taxon>
        <taxon>Neoptera</taxon>
        <taxon>Endopterygota</taxon>
        <taxon>Coleoptera</taxon>
        <taxon>Polyphaga</taxon>
        <taxon>Cucujiformia</taxon>
        <taxon>Chrysomeloidea</taxon>
        <taxon>Cerambycidae</taxon>
        <taxon>Lamiinae</taxon>
        <taxon>Acanthocinini</taxon>
        <taxon>Exocentrus</taxon>
    </lineage>
</organism>
<evidence type="ECO:0000259" key="6">
    <source>
        <dbReference type="Pfam" id="PF01490"/>
    </source>
</evidence>
<evidence type="ECO:0000313" key="8">
    <source>
        <dbReference type="Proteomes" id="UP001159042"/>
    </source>
</evidence>
<dbReference type="Proteomes" id="UP001159042">
    <property type="component" value="Unassembled WGS sequence"/>
</dbReference>
<feature type="transmembrane region" description="Helical" evidence="5">
    <location>
        <begin position="233"/>
        <end position="256"/>
    </location>
</feature>
<feature type="transmembrane region" description="Helical" evidence="5">
    <location>
        <begin position="336"/>
        <end position="360"/>
    </location>
</feature>
<feature type="transmembrane region" description="Helical" evidence="5">
    <location>
        <begin position="380"/>
        <end position="405"/>
    </location>
</feature>
<evidence type="ECO:0000256" key="1">
    <source>
        <dbReference type="ARBA" id="ARBA00004141"/>
    </source>
</evidence>
<dbReference type="Pfam" id="PF01490">
    <property type="entry name" value="Aa_trans"/>
    <property type="match status" value="1"/>
</dbReference>
<feature type="transmembrane region" description="Helical" evidence="5">
    <location>
        <begin position="268"/>
        <end position="286"/>
    </location>
</feature>
<feature type="transmembrane region" description="Helical" evidence="5">
    <location>
        <begin position="425"/>
        <end position="446"/>
    </location>
</feature>
<dbReference type="GO" id="GO:0015179">
    <property type="term" value="F:L-amino acid transmembrane transporter activity"/>
    <property type="evidence" value="ECO:0007669"/>
    <property type="project" value="TreeGrafter"/>
</dbReference>
<feature type="transmembrane region" description="Helical" evidence="5">
    <location>
        <begin position="306"/>
        <end position="324"/>
    </location>
</feature>
<evidence type="ECO:0000256" key="3">
    <source>
        <dbReference type="ARBA" id="ARBA00022989"/>
    </source>
</evidence>
<feature type="transmembrane region" description="Helical" evidence="5">
    <location>
        <begin position="485"/>
        <end position="503"/>
    </location>
</feature>
<keyword evidence="4 5" id="KW-0472">Membrane</keyword>
<evidence type="ECO:0000313" key="7">
    <source>
        <dbReference type="EMBL" id="KAJ8919889.1"/>
    </source>
</evidence>
<dbReference type="GO" id="GO:0005774">
    <property type="term" value="C:vacuolar membrane"/>
    <property type="evidence" value="ECO:0007669"/>
    <property type="project" value="TreeGrafter"/>
</dbReference>
<dbReference type="PANTHER" id="PTHR22950">
    <property type="entry name" value="AMINO ACID TRANSPORTER"/>
    <property type="match status" value="1"/>
</dbReference>
<evidence type="ECO:0000256" key="4">
    <source>
        <dbReference type="ARBA" id="ARBA00023136"/>
    </source>
</evidence>
<accession>A0AAV8W0P9</accession>
<reference evidence="7 8" key="1">
    <citation type="journal article" date="2023" name="Insect Mol. Biol.">
        <title>Genome sequencing provides insights into the evolution of gene families encoding plant cell wall-degrading enzymes in longhorned beetles.</title>
        <authorList>
            <person name="Shin N.R."/>
            <person name="Okamura Y."/>
            <person name="Kirsch R."/>
            <person name="Pauchet Y."/>
        </authorList>
    </citation>
    <scope>NUCLEOTIDE SEQUENCE [LARGE SCALE GENOMIC DNA]</scope>
    <source>
        <strain evidence="7">EAD_L_NR</strain>
    </source>
</reference>
<dbReference type="PANTHER" id="PTHR22950:SF154">
    <property type="entry name" value="PROTON-COUPLED AMINO ACID TRANSPORTER-LIKE PROTEIN PATHETIC"/>
    <property type="match status" value="1"/>
</dbReference>
<feature type="transmembrane region" description="Helical" evidence="5">
    <location>
        <begin position="452"/>
        <end position="473"/>
    </location>
</feature>
<dbReference type="AlphaFoldDB" id="A0AAV8W0P9"/>
<evidence type="ECO:0000256" key="2">
    <source>
        <dbReference type="ARBA" id="ARBA00022692"/>
    </source>
</evidence>
<protein>
    <recommendedName>
        <fullName evidence="6">Amino acid transporter transmembrane domain-containing protein</fullName>
    </recommendedName>
</protein>
<comment type="subcellular location">
    <subcellularLocation>
        <location evidence="1">Membrane</location>
        <topology evidence="1">Multi-pass membrane protein</topology>
    </subcellularLocation>
</comment>
<gene>
    <name evidence="7" type="ORF">NQ315_006418</name>
</gene>
<feature type="transmembrane region" description="Helical" evidence="5">
    <location>
        <begin position="130"/>
        <end position="159"/>
    </location>
</feature>
<keyword evidence="2 5" id="KW-0812">Transmembrane</keyword>
<feature type="transmembrane region" description="Helical" evidence="5">
    <location>
        <begin position="201"/>
        <end position="221"/>
    </location>
</feature>
<name>A0AAV8W0P9_9CUCU</name>
<keyword evidence="8" id="KW-1185">Reference proteome</keyword>